<evidence type="ECO:0000313" key="2">
    <source>
        <dbReference type="Proteomes" id="UP000790709"/>
    </source>
</evidence>
<gene>
    <name evidence="1" type="ORF">BV22DRAFT_1094566</name>
</gene>
<dbReference type="EMBL" id="MU266484">
    <property type="protein sequence ID" value="KAH7922447.1"/>
    <property type="molecule type" value="Genomic_DNA"/>
</dbReference>
<comment type="caution">
    <text evidence="1">The sequence shown here is derived from an EMBL/GenBank/DDBJ whole genome shotgun (WGS) entry which is preliminary data.</text>
</comment>
<accession>A0ACB8B9T9</accession>
<name>A0ACB8B9T9_9AGAM</name>
<proteinExistence type="predicted"/>
<protein>
    <submittedName>
        <fullName evidence="1">Uncharacterized protein</fullName>
    </submittedName>
</protein>
<sequence length="535" mass="60429">MQEHTAASSNSWSALPAITQLLSCHREPNAEDVLLVHKAIAEEEDAARSVDGEINTLIVQMERLRRQKQQHQKAVRQYRSLITLARRIPPELLASISEFCALSGWPRAPLVISQVCSAWRKAAGYPRAWSYIYVDCSSGSMERTRFWLTKALEAPLCITLEVSSEGAMLSDILDVLLERTAQWRSLSIHTESAGQMNYILSHCSRPLPRLLDLDLHVEAGGMGNLIDFDALQNAPCVSRLRLTQPNLPTWNVPFHLTDLHLVLASLPLGAPAASADGWTQLLGGLSSLQHLTLELRYPTERQFTADTGHIADLPNLESLTLSVSPEINGILLHTRAPVLRRLHLRSSREHLGYPHIPSGSYLCRFLESSPHVQLLQLYDVDITPADFLRCFNVLPRLEELRLHESEFSDTELQHLFASTGLCPNLIRLDLRWCSYLTGHMLVELVKSRLSANQGRDVADPCREVEEIAVINCVHVKEQDVLDLAEMTTCRVVMRATEDCCRPRGCCNNDRYRQRFRLRHGIGFSEEQRLKTRIIL</sequence>
<keyword evidence="2" id="KW-1185">Reference proteome</keyword>
<reference evidence="1" key="1">
    <citation type="journal article" date="2021" name="New Phytol.">
        <title>Evolutionary innovations through gain and loss of genes in the ectomycorrhizal Boletales.</title>
        <authorList>
            <person name="Wu G."/>
            <person name="Miyauchi S."/>
            <person name="Morin E."/>
            <person name="Kuo A."/>
            <person name="Drula E."/>
            <person name="Varga T."/>
            <person name="Kohler A."/>
            <person name="Feng B."/>
            <person name="Cao Y."/>
            <person name="Lipzen A."/>
            <person name="Daum C."/>
            <person name="Hundley H."/>
            <person name="Pangilinan J."/>
            <person name="Johnson J."/>
            <person name="Barry K."/>
            <person name="LaButti K."/>
            <person name="Ng V."/>
            <person name="Ahrendt S."/>
            <person name="Min B."/>
            <person name="Choi I.G."/>
            <person name="Park H."/>
            <person name="Plett J.M."/>
            <person name="Magnuson J."/>
            <person name="Spatafora J.W."/>
            <person name="Nagy L.G."/>
            <person name="Henrissat B."/>
            <person name="Grigoriev I.V."/>
            <person name="Yang Z.L."/>
            <person name="Xu J."/>
            <person name="Martin F.M."/>
        </authorList>
    </citation>
    <scope>NUCLEOTIDE SEQUENCE</scope>
    <source>
        <strain evidence="1">KUC20120723A-06</strain>
    </source>
</reference>
<organism evidence="1 2">
    <name type="scientific">Leucogyrophana mollusca</name>
    <dbReference type="NCBI Taxonomy" id="85980"/>
    <lineage>
        <taxon>Eukaryota</taxon>
        <taxon>Fungi</taxon>
        <taxon>Dikarya</taxon>
        <taxon>Basidiomycota</taxon>
        <taxon>Agaricomycotina</taxon>
        <taxon>Agaricomycetes</taxon>
        <taxon>Agaricomycetidae</taxon>
        <taxon>Boletales</taxon>
        <taxon>Boletales incertae sedis</taxon>
        <taxon>Leucogyrophana</taxon>
    </lineage>
</organism>
<dbReference type="Proteomes" id="UP000790709">
    <property type="component" value="Unassembled WGS sequence"/>
</dbReference>
<evidence type="ECO:0000313" key="1">
    <source>
        <dbReference type="EMBL" id="KAH7922447.1"/>
    </source>
</evidence>